<proteinExistence type="predicted"/>
<organism evidence="2 3">
    <name type="scientific">Candidatus Magnetoglobus multicellularis str. Araruama</name>
    <dbReference type="NCBI Taxonomy" id="890399"/>
    <lineage>
        <taxon>Bacteria</taxon>
        <taxon>Pseudomonadati</taxon>
        <taxon>Thermodesulfobacteriota</taxon>
        <taxon>Desulfobacteria</taxon>
        <taxon>Desulfobacterales</taxon>
        <taxon>Desulfobacteraceae</taxon>
        <taxon>Candidatus Magnetoglobus</taxon>
    </lineage>
</organism>
<gene>
    <name evidence="2" type="ORF">OMM_04491</name>
</gene>
<name>A0A1V1P1E2_9BACT</name>
<evidence type="ECO:0000313" key="2">
    <source>
        <dbReference type="EMBL" id="ETR68565.1"/>
    </source>
</evidence>
<dbReference type="EMBL" id="ATBP01000908">
    <property type="protein sequence ID" value="ETR68565.1"/>
    <property type="molecule type" value="Genomic_DNA"/>
</dbReference>
<feature type="signal peptide" evidence="1">
    <location>
        <begin position="1"/>
        <end position="24"/>
    </location>
</feature>
<reference evidence="3" key="1">
    <citation type="submission" date="2012-11" db="EMBL/GenBank/DDBJ databases">
        <authorList>
            <person name="Lucero-Rivera Y.E."/>
            <person name="Tovar-Ramirez D."/>
        </authorList>
    </citation>
    <scope>NUCLEOTIDE SEQUENCE [LARGE SCALE GENOMIC DNA]</scope>
    <source>
        <strain evidence="3">Araruama</strain>
    </source>
</reference>
<dbReference type="Proteomes" id="UP000189670">
    <property type="component" value="Unassembled WGS sequence"/>
</dbReference>
<protein>
    <submittedName>
        <fullName evidence="2">Uncharacterized protein</fullName>
    </submittedName>
</protein>
<keyword evidence="1" id="KW-0732">Signal</keyword>
<dbReference type="AlphaFoldDB" id="A0A1V1P1E2"/>
<evidence type="ECO:0000256" key="1">
    <source>
        <dbReference type="SAM" id="SignalP"/>
    </source>
</evidence>
<sequence length="239" mass="28085">MMRIKKFKFCFLVFWILSTNDVMAFETISFIPPHIQYVCGTNVQPYTSTCSPKKYTQITCDHEQKHDKLPKHVNTPDKWAMLMSAIGKHMYEILSSSLVEFNNLETSQQKVFYRSKSIMVPGTTFNDTINAFYLSIQDNKKQHYLNTLLQENETGVLSWITLPDNFRQIIRKLFDSETKKQKIGIQIFFYDGTLSSKNLELVYDKTKKIFNELSRLKLKYAIINYLKSKHYPPESDNND</sequence>
<accession>A0A1V1P1E2</accession>
<feature type="chain" id="PRO_5012098192" evidence="1">
    <location>
        <begin position="25"/>
        <end position="239"/>
    </location>
</feature>
<comment type="caution">
    <text evidence="2">The sequence shown here is derived from an EMBL/GenBank/DDBJ whole genome shotgun (WGS) entry which is preliminary data.</text>
</comment>
<evidence type="ECO:0000313" key="3">
    <source>
        <dbReference type="Proteomes" id="UP000189670"/>
    </source>
</evidence>